<name>A0A812UEX5_9DINO</name>
<comment type="caution">
    <text evidence="4">The sequence shown here is derived from an EMBL/GenBank/DDBJ whole genome shotgun (WGS) entry which is preliminary data.</text>
</comment>
<evidence type="ECO:0000313" key="4">
    <source>
        <dbReference type="EMBL" id="CAE7567962.1"/>
    </source>
</evidence>
<evidence type="ECO:0000313" key="5">
    <source>
        <dbReference type="Proteomes" id="UP000604046"/>
    </source>
</evidence>
<gene>
    <name evidence="4" type="primary">Herc2</name>
    <name evidence="4" type="ORF">SNAT2548_LOCUS32241</name>
</gene>
<feature type="chain" id="PRO_5032394626" evidence="2">
    <location>
        <begin position="18"/>
        <end position="766"/>
    </location>
</feature>
<reference evidence="4" key="1">
    <citation type="submission" date="2021-02" db="EMBL/GenBank/DDBJ databases">
        <authorList>
            <person name="Dougan E. K."/>
            <person name="Rhodes N."/>
            <person name="Thang M."/>
            <person name="Chan C."/>
        </authorList>
    </citation>
    <scope>NUCLEOTIDE SEQUENCE</scope>
</reference>
<dbReference type="InterPro" id="IPR012946">
    <property type="entry name" value="X8"/>
</dbReference>
<evidence type="ECO:0000256" key="1">
    <source>
        <dbReference type="ARBA" id="ARBA00022729"/>
    </source>
</evidence>
<evidence type="ECO:0000259" key="3">
    <source>
        <dbReference type="SMART" id="SM00768"/>
    </source>
</evidence>
<dbReference type="EMBL" id="CAJNDS010002701">
    <property type="protein sequence ID" value="CAE7567962.1"/>
    <property type="molecule type" value="Genomic_DNA"/>
</dbReference>
<keyword evidence="1 2" id="KW-0732">Signal</keyword>
<protein>
    <submittedName>
        <fullName evidence="4">Herc2 protein</fullName>
    </submittedName>
</protein>
<dbReference type="SMART" id="SM00768">
    <property type="entry name" value="X8"/>
    <property type="match status" value="1"/>
</dbReference>
<dbReference type="OrthoDB" id="421038at2759"/>
<feature type="domain" description="X8" evidence="3">
    <location>
        <begin position="663"/>
        <end position="755"/>
    </location>
</feature>
<feature type="signal peptide" evidence="2">
    <location>
        <begin position="1"/>
        <end position="17"/>
    </location>
</feature>
<dbReference type="InterPro" id="IPR017853">
    <property type="entry name" value="GH"/>
</dbReference>
<dbReference type="Proteomes" id="UP000604046">
    <property type="component" value="Unassembled WGS sequence"/>
</dbReference>
<accession>A0A812UEX5</accession>
<sequence length="766" mass="85471">MPKYVALLTFFVELATSSLPPEEAFHLLGCADDGPNNLHLLQVKGRMVSHELELPHKPIMKGVSYGPSPFTSPHRNRHQDYFCDAAQPMWGDEGRGDLRVIRSIGANTVRLYGNDPDQPHARFLDHARSLGLEIIPGMGDKAFETGQCKGGNYSCSEGTQFAFKKNLENGFLLANRTYHPAIKYFIVVNEPELKLPSLKEPRQFAKAIATAIDGVLAAEEEAGVVGPKPNLTVTFSFASCKRCAKFGDRPGLGQIWTLQHALLNPESYGIQPKHNLTEFFRTRFTYSFNSGNPSGEIQELFLKHYVELFPSTPIFIAEYHNPGNPDLQGDLEEILSVAASSSLLLGISFFEFQNRYDQAGHLVWGMFDPQKDAQKTMRLKFEEFESAVPCLSPIYDEGTADGIRTIVEQLTAEVVISKHGFHQMVGLNNVSAMQQFVNRVVEKLGGFVPYVVPKEFAELFLHPQSSYRDLEAMLVGHPQWARWDTFSACTVDKSALESTLGGKIGYICGQGYADCSKIPPICKKNVWDTASWVFGSHFRELMYARDETPKPLQHCYLDGAAQFVRSSIWKKSSLRHACIVPVGWTDPNKVFITQHGFYLVWSDHDPIAMKVFIQRAVEHTGGEVRERVPRRFVARMLGLEASFKSLQAKLARRPAWAFWPAEAACVPDRAAKARDVGSAIGQVCSKGLFDCATIPESCKGNVWDTAAYAFGSYYKALRQRSDKADPLYDCEFTGKAVFANPKLYSTFNLTKSCVVTVPTIADTNYS</sequence>
<keyword evidence="5" id="KW-1185">Reference proteome</keyword>
<evidence type="ECO:0000256" key="2">
    <source>
        <dbReference type="SAM" id="SignalP"/>
    </source>
</evidence>
<organism evidence="4 5">
    <name type="scientific">Symbiodinium natans</name>
    <dbReference type="NCBI Taxonomy" id="878477"/>
    <lineage>
        <taxon>Eukaryota</taxon>
        <taxon>Sar</taxon>
        <taxon>Alveolata</taxon>
        <taxon>Dinophyceae</taxon>
        <taxon>Suessiales</taxon>
        <taxon>Symbiodiniaceae</taxon>
        <taxon>Symbiodinium</taxon>
    </lineage>
</organism>
<proteinExistence type="predicted"/>
<dbReference type="AlphaFoldDB" id="A0A812UEX5"/>
<dbReference type="SUPFAM" id="SSF51445">
    <property type="entry name" value="(Trans)glycosidases"/>
    <property type="match status" value="1"/>
</dbReference>
<dbReference type="Gene3D" id="3.20.20.80">
    <property type="entry name" value="Glycosidases"/>
    <property type="match status" value="1"/>
</dbReference>